<dbReference type="Gene3D" id="3.40.33.10">
    <property type="entry name" value="CAP"/>
    <property type="match status" value="1"/>
</dbReference>
<dbReference type="InterPro" id="IPR035940">
    <property type="entry name" value="CAP_sf"/>
</dbReference>
<reference evidence="3" key="1">
    <citation type="journal article" date="2017" name="Proc. Natl. Acad. Sci. U.S.A.">
        <title>Comparative genomics uncovers the prolific and distinctive metabolic potential of the cyanobacterial genus Moorea.</title>
        <authorList>
            <person name="Leao T."/>
            <person name="Castelao G."/>
            <person name="Korobeynikov A."/>
            <person name="Monroe E.A."/>
            <person name="Podell S."/>
            <person name="Glukhov E."/>
            <person name="Allen E.E."/>
            <person name="Gerwick W.H."/>
            <person name="Gerwick L."/>
        </authorList>
    </citation>
    <scope>NUCLEOTIDE SEQUENCE</scope>
    <source>
        <strain evidence="3">JHB</strain>
    </source>
</reference>
<sequence>MHRIKFLAIAPLTLLGLSEIALQSSSVMAHPHSNNTLQRGSQEQITVLTSSSSSLAKLNTELLELTNAERRKAGLPPLQLSAELSQAAQLHAEDMVRNGFFSHSGSDGSKISDRAQAAGYLYSYVGENIAAGYPTPAQTIRQWMRSSGHRRNILKPQYQEIGFGYVSDPSSPYRHYWVQVFGSPR</sequence>
<feature type="chain" id="PRO_5038894220" evidence="1">
    <location>
        <begin position="30"/>
        <end position="185"/>
    </location>
</feature>
<dbReference type="SUPFAM" id="SSF55797">
    <property type="entry name" value="PR-1-like"/>
    <property type="match status" value="1"/>
</dbReference>
<evidence type="ECO:0000256" key="1">
    <source>
        <dbReference type="SAM" id="SignalP"/>
    </source>
</evidence>
<organism evidence="3">
    <name type="scientific">Moorena producens (strain JHB)</name>
    <dbReference type="NCBI Taxonomy" id="1454205"/>
    <lineage>
        <taxon>Bacteria</taxon>
        <taxon>Bacillati</taxon>
        <taxon>Cyanobacteriota</taxon>
        <taxon>Cyanophyceae</taxon>
        <taxon>Coleofasciculales</taxon>
        <taxon>Coleofasciculaceae</taxon>
        <taxon>Moorena</taxon>
    </lineage>
</organism>
<feature type="domain" description="SCP" evidence="2">
    <location>
        <begin position="63"/>
        <end position="181"/>
    </location>
</feature>
<feature type="signal peptide" evidence="1">
    <location>
        <begin position="1"/>
        <end position="29"/>
    </location>
</feature>
<gene>
    <name evidence="3" type="ORF">BJP36_32545</name>
</gene>
<keyword evidence="1" id="KW-0732">Signal</keyword>
<dbReference type="PANTHER" id="PTHR31157:SF1">
    <property type="entry name" value="SCP DOMAIN-CONTAINING PROTEIN"/>
    <property type="match status" value="1"/>
</dbReference>
<dbReference type="InterPro" id="IPR014044">
    <property type="entry name" value="CAP_dom"/>
</dbReference>
<dbReference type="PANTHER" id="PTHR31157">
    <property type="entry name" value="SCP DOMAIN-CONTAINING PROTEIN"/>
    <property type="match status" value="1"/>
</dbReference>
<accession>A0A1D9GBT9</accession>
<evidence type="ECO:0000259" key="2">
    <source>
        <dbReference type="Pfam" id="PF00188"/>
    </source>
</evidence>
<dbReference type="EMBL" id="CP017708">
    <property type="protein sequence ID" value="AOY85004.2"/>
    <property type="molecule type" value="Genomic_DNA"/>
</dbReference>
<dbReference type="AlphaFoldDB" id="A0A1D9GBT9"/>
<proteinExistence type="predicted"/>
<dbReference type="Pfam" id="PF00188">
    <property type="entry name" value="CAP"/>
    <property type="match status" value="1"/>
</dbReference>
<dbReference type="CDD" id="cd05379">
    <property type="entry name" value="CAP_bacterial"/>
    <property type="match status" value="1"/>
</dbReference>
<reference evidence="3" key="2">
    <citation type="submission" date="2022-10" db="EMBL/GenBank/DDBJ databases">
        <authorList>
            <person name="Ngo T.-E."/>
        </authorList>
    </citation>
    <scope>NUCLEOTIDE SEQUENCE</scope>
    <source>
        <strain evidence="3">JHB</strain>
    </source>
</reference>
<name>A0A1D9GBT9_MOOP1</name>
<protein>
    <submittedName>
        <fullName evidence="3">CAP domain-containing protein</fullName>
    </submittedName>
</protein>
<evidence type="ECO:0000313" key="3">
    <source>
        <dbReference type="EMBL" id="AOY85004.2"/>
    </source>
</evidence>
<dbReference type="Proteomes" id="UP000176944">
    <property type="component" value="Chromosome"/>
</dbReference>